<protein>
    <submittedName>
        <fullName evidence="2">Uncharacterized protein</fullName>
    </submittedName>
</protein>
<evidence type="ECO:0000256" key="1">
    <source>
        <dbReference type="SAM" id="Phobius"/>
    </source>
</evidence>
<keyword evidence="3" id="KW-1185">Reference proteome</keyword>
<feature type="transmembrane region" description="Helical" evidence="1">
    <location>
        <begin position="106"/>
        <end position="126"/>
    </location>
</feature>
<proteinExistence type="predicted"/>
<evidence type="ECO:0000313" key="3">
    <source>
        <dbReference type="Proteomes" id="UP001253848"/>
    </source>
</evidence>
<organism evidence="2 3">
    <name type="scientific">Autumnicola psychrophila</name>
    <dbReference type="NCBI Taxonomy" id="3075592"/>
    <lineage>
        <taxon>Bacteria</taxon>
        <taxon>Pseudomonadati</taxon>
        <taxon>Bacteroidota</taxon>
        <taxon>Flavobacteriia</taxon>
        <taxon>Flavobacteriales</taxon>
        <taxon>Flavobacteriaceae</taxon>
        <taxon>Autumnicola</taxon>
    </lineage>
</organism>
<keyword evidence="1" id="KW-0812">Transmembrane</keyword>
<name>A0ABU3DV75_9FLAO</name>
<feature type="transmembrane region" description="Helical" evidence="1">
    <location>
        <begin position="77"/>
        <end position="100"/>
    </location>
</feature>
<evidence type="ECO:0000313" key="2">
    <source>
        <dbReference type="EMBL" id="MDT0687619.1"/>
    </source>
</evidence>
<gene>
    <name evidence="2" type="ORF">RM541_14715</name>
</gene>
<accession>A0ABU3DV75</accession>
<dbReference type="Proteomes" id="UP001253848">
    <property type="component" value="Unassembled WGS sequence"/>
</dbReference>
<sequence length="137" mass="16166">MASLKIKRNSEWANKFRSFELVLDGGVLGYIEDREIKEFKIPPGKHTLRAQLDWCGSRVIQFEINEGEEKLVEVTGFIFSGWFLPVALLNALLYFLLYTVYDISSIYLAFLMFFFLGYFVYFITFGRNDYLRLLERN</sequence>
<keyword evidence="1" id="KW-1133">Transmembrane helix</keyword>
<comment type="caution">
    <text evidence="2">The sequence shown here is derived from an EMBL/GenBank/DDBJ whole genome shotgun (WGS) entry which is preliminary data.</text>
</comment>
<reference evidence="2 3" key="1">
    <citation type="submission" date="2023-09" db="EMBL/GenBank/DDBJ databases">
        <authorList>
            <person name="Rey-Velasco X."/>
        </authorList>
    </citation>
    <scope>NUCLEOTIDE SEQUENCE [LARGE SCALE GENOMIC DNA]</scope>
    <source>
        <strain evidence="2 3">F225</strain>
    </source>
</reference>
<dbReference type="EMBL" id="JAVRHN010000012">
    <property type="protein sequence ID" value="MDT0687619.1"/>
    <property type="molecule type" value="Genomic_DNA"/>
</dbReference>
<keyword evidence="1" id="KW-0472">Membrane</keyword>
<dbReference type="RefSeq" id="WP_311500892.1">
    <property type="nucleotide sequence ID" value="NZ_JAVRHN010000012.1"/>
</dbReference>